<accession>A0A6L5GC87</accession>
<feature type="transmembrane region" description="Helical" evidence="2">
    <location>
        <begin position="160"/>
        <end position="181"/>
    </location>
</feature>
<feature type="region of interest" description="Disordered" evidence="1">
    <location>
        <begin position="206"/>
        <end position="283"/>
    </location>
</feature>
<evidence type="ECO:0000313" key="3">
    <source>
        <dbReference type="EMBL" id="MQM27201.1"/>
    </source>
</evidence>
<keyword evidence="2" id="KW-0812">Transmembrane</keyword>
<reference evidence="3 4" key="1">
    <citation type="submission" date="2019-10" db="EMBL/GenBank/DDBJ databases">
        <title>Glycomyces albidus sp. nov., a novel actinomycete isolated from rhizosphere soil of wheat (Triticum aestivum L.).</title>
        <authorList>
            <person name="Qian L."/>
        </authorList>
    </citation>
    <scope>NUCLEOTIDE SEQUENCE [LARGE SCALE GENOMIC DNA]</scope>
    <source>
        <strain evidence="3 4">NEAU-7082</strain>
    </source>
</reference>
<comment type="caution">
    <text evidence="3">The sequence shown here is derived from an EMBL/GenBank/DDBJ whole genome shotgun (WGS) entry which is preliminary data.</text>
</comment>
<dbReference type="EMBL" id="WIAO01000021">
    <property type="protein sequence ID" value="MQM27201.1"/>
    <property type="molecule type" value="Genomic_DNA"/>
</dbReference>
<evidence type="ECO:0000313" key="4">
    <source>
        <dbReference type="Proteomes" id="UP000477750"/>
    </source>
</evidence>
<keyword evidence="4" id="KW-1185">Reference proteome</keyword>
<feature type="transmembrane region" description="Helical" evidence="2">
    <location>
        <begin position="48"/>
        <end position="69"/>
    </location>
</feature>
<keyword evidence="2" id="KW-1133">Transmembrane helix</keyword>
<evidence type="ECO:0000256" key="1">
    <source>
        <dbReference type="SAM" id="MobiDB-lite"/>
    </source>
</evidence>
<gene>
    <name evidence="3" type="ORF">GFD30_16700</name>
</gene>
<sequence length="283" mass="28359">MTQYQSKSKGHKDKDPNLELSVGQVLAAAGATVLGAVLAKLLNLWGTIPGTAFLSVFSAIGSVLILRAIRRTGDRVKAQIQAMAPRGPARGTAVTVELDPNGTGDPGEARATAKLPGEAVADAAADSQGTDEQGDETTAAIPAPEPETHVAKSASGKRTLLAILVSSVLVFGLTVGTLYAFGALTGDPERLITTVPDSTTTVIVESPAEDGTTAEESPSESPSPSASPSETPSASASPSESPSASETPSESPSADTGQGGTATTPAPETQDETSPAPESTTAG</sequence>
<evidence type="ECO:0000256" key="2">
    <source>
        <dbReference type="SAM" id="Phobius"/>
    </source>
</evidence>
<dbReference type="Proteomes" id="UP000477750">
    <property type="component" value="Unassembled WGS sequence"/>
</dbReference>
<protein>
    <submittedName>
        <fullName evidence="3">Uncharacterized protein</fullName>
    </submittedName>
</protein>
<organism evidence="3 4">
    <name type="scientific">Glycomyces albidus</name>
    <dbReference type="NCBI Taxonomy" id="2656774"/>
    <lineage>
        <taxon>Bacteria</taxon>
        <taxon>Bacillati</taxon>
        <taxon>Actinomycetota</taxon>
        <taxon>Actinomycetes</taxon>
        <taxon>Glycomycetales</taxon>
        <taxon>Glycomycetaceae</taxon>
        <taxon>Glycomyces</taxon>
    </lineage>
</organism>
<dbReference type="AlphaFoldDB" id="A0A6L5GC87"/>
<feature type="compositionally biased region" description="Low complexity" evidence="1">
    <location>
        <begin position="214"/>
        <end position="268"/>
    </location>
</feature>
<name>A0A6L5GC87_9ACTN</name>
<proteinExistence type="predicted"/>
<keyword evidence="2" id="KW-0472">Membrane</keyword>
<dbReference type="RefSeq" id="WP_153026345.1">
    <property type="nucleotide sequence ID" value="NZ_WIAO01000021.1"/>
</dbReference>
<feature type="transmembrane region" description="Helical" evidence="2">
    <location>
        <begin position="20"/>
        <end position="42"/>
    </location>
</feature>
<feature type="region of interest" description="Disordered" evidence="1">
    <location>
        <begin position="118"/>
        <end position="154"/>
    </location>
</feature>
<feature type="compositionally biased region" description="Polar residues" evidence="1">
    <location>
        <begin position="272"/>
        <end position="283"/>
    </location>
</feature>